<dbReference type="InterPro" id="IPR011215">
    <property type="entry name" value="StiP_N"/>
</dbReference>
<proteinExistence type="predicted"/>
<organism evidence="3 4">
    <name type="scientific">Paenibacillus terrae (strain HPL-003)</name>
    <dbReference type="NCBI Taxonomy" id="985665"/>
    <lineage>
        <taxon>Bacteria</taxon>
        <taxon>Bacillati</taxon>
        <taxon>Bacillota</taxon>
        <taxon>Bacilli</taxon>
        <taxon>Bacillales</taxon>
        <taxon>Paenibacillaceae</taxon>
        <taxon>Paenibacillus</taxon>
    </lineage>
</organism>
<gene>
    <name evidence="3" type="ordered locus">HPL003_21675</name>
</gene>
<dbReference type="AlphaFoldDB" id="G7VPR5"/>
<dbReference type="Proteomes" id="UP000005876">
    <property type="component" value="Chromosome"/>
</dbReference>
<dbReference type="OrthoDB" id="1663315at2"/>
<evidence type="ECO:0000259" key="2">
    <source>
        <dbReference type="Pfam" id="PF15608"/>
    </source>
</evidence>
<dbReference type="Pfam" id="PF11202">
    <property type="entry name" value="StiP"/>
    <property type="match status" value="1"/>
</dbReference>
<dbReference type="InterPro" id="IPR028157">
    <property type="entry name" value="PELOTA_dom"/>
</dbReference>
<dbReference type="eggNOG" id="COG1358">
    <property type="taxonomic scope" value="Bacteria"/>
</dbReference>
<dbReference type="STRING" id="985665.HPL003_21675"/>
<protein>
    <submittedName>
        <fullName evidence="3">Uncharacterized protein</fullName>
    </submittedName>
</protein>
<reference key="2">
    <citation type="submission" date="2011-11" db="EMBL/GenBank/DDBJ databases">
        <authorList>
            <person name="Shin S.H."/>
            <person name="Kim S."/>
            <person name="Kim J.Y."/>
        </authorList>
    </citation>
    <scope>NUCLEOTIDE SEQUENCE</scope>
    <source>
        <strain>HPL-003</strain>
    </source>
</reference>
<feature type="domain" description="Cysteine protease StiP N-terminal" evidence="1">
    <location>
        <begin position="40"/>
        <end position="244"/>
    </location>
</feature>
<evidence type="ECO:0000259" key="1">
    <source>
        <dbReference type="Pfam" id="PF11202"/>
    </source>
</evidence>
<feature type="domain" description="PELOTA RNA-binding" evidence="2">
    <location>
        <begin position="273"/>
        <end position="352"/>
    </location>
</feature>
<dbReference type="RefSeq" id="WP_014281758.1">
    <property type="nucleotide sequence ID" value="NC_016641.1"/>
</dbReference>
<dbReference type="EMBL" id="CP003107">
    <property type="protein sequence ID" value="AET61063.1"/>
    <property type="molecule type" value="Genomic_DNA"/>
</dbReference>
<name>G7VPR5_PAETH</name>
<dbReference type="Pfam" id="PF15608">
    <property type="entry name" value="PELOTA_1"/>
    <property type="match status" value="1"/>
</dbReference>
<reference evidence="3 4" key="3">
    <citation type="journal article" date="2012" name="J. Bacteriol.">
        <title>Genome Sequence of Paenibacillus terrae HPL-003, a Xylanase-Producing Bacterium Isolated from Soil Found in Forest Residue.</title>
        <authorList>
            <person name="Shin S.H."/>
            <person name="Kim S."/>
            <person name="Kim J.Y."/>
            <person name="Song H.Y."/>
            <person name="Cho S.J."/>
            <person name="Kim D.R."/>
            <person name="Lee K.I."/>
            <person name="Lim H.K."/>
            <person name="Park N.J."/>
            <person name="Hwang I.T."/>
            <person name="Yang K.S."/>
        </authorList>
    </citation>
    <scope>NUCLEOTIDE SEQUENCE [LARGE SCALE GENOMIC DNA]</scope>
    <source>
        <strain evidence="3 4">HPL-003</strain>
    </source>
</reference>
<accession>G7VPR5</accession>
<dbReference type="KEGG" id="pta:HPL003_21675"/>
<reference evidence="4" key="1">
    <citation type="submission" date="2011-11" db="EMBL/GenBank/DDBJ databases">
        <title>Complete sequence of Paenibacillus terrae HPL-003.</title>
        <authorList>
            <person name="Shin S.H."/>
            <person name="Kim S."/>
            <person name="Kim J.Y."/>
        </authorList>
    </citation>
    <scope>NUCLEOTIDE SEQUENCE [LARGE SCALE GENOMIC DNA]</scope>
    <source>
        <strain evidence="4">HPL-003</strain>
    </source>
</reference>
<dbReference type="HOGENOM" id="CLU_032640_1_0_9"/>
<evidence type="ECO:0000313" key="4">
    <source>
        <dbReference type="Proteomes" id="UP000005876"/>
    </source>
</evidence>
<evidence type="ECO:0000313" key="3">
    <source>
        <dbReference type="EMBL" id="AET61063.1"/>
    </source>
</evidence>
<sequence>MNSLLACHVAEPAPMGSYRPEEVTFLLKDLSQYAIEDVYEYTPPKAYMDLFYSTLKEQARKVALTVGIVSELIYARHGERTVLASIRRDGTPIGVLIKRYLQLVHDVDLPHYSFSILRPHVDQNALIYMLQRHPDYHIQFIDSWTGKGATRRVLTDVVKSFNATYGTNLQDDIAVLADIGHCSSTFGTRDDFLIPSALLNAHVNGLISKSVMQEDLIGPGDFHGARYYREWAEDDVSHVFVDTIAAEFAHITEEARRQAEAWIANPQYMKETWQGLHNLQELMRQYGIDDNTFLKPGVGETTRVLLIQSPWKVLVKRPDDPYIRHILHLAAERGVPVEVDPDLTFACCAIIKPEAGV</sequence>